<dbReference type="PANTHER" id="PTHR47707:SF1">
    <property type="entry name" value="NUDIX HYDROLASE FAMILY PROTEIN"/>
    <property type="match status" value="1"/>
</dbReference>
<dbReference type="SUPFAM" id="SSF55811">
    <property type="entry name" value="Nudix"/>
    <property type="match status" value="1"/>
</dbReference>
<evidence type="ECO:0000256" key="4">
    <source>
        <dbReference type="ARBA" id="ARBA00022705"/>
    </source>
</evidence>
<organism evidence="13">
    <name type="scientific">mine drainage metagenome</name>
    <dbReference type="NCBI Taxonomy" id="410659"/>
    <lineage>
        <taxon>unclassified sequences</taxon>
        <taxon>metagenomes</taxon>
        <taxon>ecological metagenomes</taxon>
    </lineage>
</organism>
<dbReference type="PROSITE" id="PS00893">
    <property type="entry name" value="NUDIX_BOX"/>
    <property type="match status" value="1"/>
</dbReference>
<dbReference type="SUPFAM" id="SSF51391">
    <property type="entry name" value="Thiamin phosphate synthase"/>
    <property type="match status" value="1"/>
</dbReference>
<dbReference type="PROSITE" id="PS51462">
    <property type="entry name" value="NUDIX"/>
    <property type="match status" value="1"/>
</dbReference>
<proteinExistence type="inferred from homology"/>
<evidence type="ECO:0000256" key="8">
    <source>
        <dbReference type="ARBA" id="ARBA00022842"/>
    </source>
</evidence>
<dbReference type="CDD" id="cd00564">
    <property type="entry name" value="TMP_TenI"/>
    <property type="match status" value="1"/>
</dbReference>
<dbReference type="CDD" id="cd03425">
    <property type="entry name" value="NUDIX_MutT_NudA_like"/>
    <property type="match status" value="1"/>
</dbReference>
<dbReference type="PRINTS" id="PR00502">
    <property type="entry name" value="NUDIXFAMILY"/>
</dbReference>
<evidence type="ECO:0000256" key="11">
    <source>
        <dbReference type="ARBA" id="ARBA00038905"/>
    </source>
</evidence>
<evidence type="ECO:0000256" key="9">
    <source>
        <dbReference type="ARBA" id="ARBA00023204"/>
    </source>
</evidence>
<evidence type="ECO:0000256" key="5">
    <source>
        <dbReference type="ARBA" id="ARBA00022723"/>
    </source>
</evidence>
<evidence type="ECO:0000256" key="7">
    <source>
        <dbReference type="ARBA" id="ARBA00022801"/>
    </source>
</evidence>
<keyword evidence="4" id="KW-0235">DNA replication</keyword>
<dbReference type="InterPro" id="IPR047127">
    <property type="entry name" value="MutT-like"/>
</dbReference>
<sequence>MSNTNITHAAVGVIQRDNGLVLLAERPVDKPWSGYWEFPGGKIEVNETPEHALKRELKEELGIDVTAFYPWLTRSYDYEAKYDAEGKLESPAKTVKLHFFIVVEWHGEPFGLEKQTISWQNPEKVMVAPMLPANAPILSALSLSSIYAITNLSELGEALFFERLKIALDNGLMMIQVREKQLSPEELFLFIERVVEVASPYEAKVFVNSDLNVALTLDMVGVHLSSRALMQLKVKPEGKLYGASCHNRQELAHAESLGLDYVVLSPVQKTLSHTDAQPLGWDVFSELIADYSLPVYALGGLQANDLSIAREHGAHGIAMQRSAWN</sequence>
<name>A0A1J5SGS1_9ZZZZ</name>
<dbReference type="Gene3D" id="3.20.20.70">
    <property type="entry name" value="Aldolase class I"/>
    <property type="match status" value="1"/>
</dbReference>
<gene>
    <name evidence="13" type="primary">nudG_6</name>
    <name evidence="13" type="ORF">GALL_186020</name>
</gene>
<evidence type="ECO:0000256" key="2">
    <source>
        <dbReference type="ARBA" id="ARBA00005582"/>
    </source>
</evidence>
<comment type="similarity">
    <text evidence="2">Belongs to the Nudix hydrolase family.</text>
</comment>
<keyword evidence="9" id="KW-0234">DNA repair</keyword>
<protein>
    <recommendedName>
        <fullName evidence="11">8-oxo-dGTP diphosphatase</fullName>
        <ecNumber evidence="11">3.6.1.55</ecNumber>
    </recommendedName>
</protein>
<dbReference type="GO" id="GO:0006260">
    <property type="term" value="P:DNA replication"/>
    <property type="evidence" value="ECO:0007669"/>
    <property type="project" value="UniProtKB-KW"/>
</dbReference>
<dbReference type="PANTHER" id="PTHR47707">
    <property type="entry name" value="8-OXO-DGTP DIPHOSPHATASE"/>
    <property type="match status" value="1"/>
</dbReference>
<comment type="caution">
    <text evidence="13">The sequence shown here is derived from an EMBL/GenBank/DDBJ whole genome shotgun (WGS) entry which is preliminary data.</text>
</comment>
<evidence type="ECO:0000256" key="3">
    <source>
        <dbReference type="ARBA" id="ARBA00022457"/>
    </source>
</evidence>
<evidence type="ECO:0000313" key="13">
    <source>
        <dbReference type="EMBL" id="OIQ99365.1"/>
    </source>
</evidence>
<keyword evidence="5" id="KW-0479">Metal-binding</keyword>
<comment type="cofactor">
    <cofactor evidence="1">
        <name>Mg(2+)</name>
        <dbReference type="ChEBI" id="CHEBI:18420"/>
    </cofactor>
</comment>
<dbReference type="InterPro" id="IPR013785">
    <property type="entry name" value="Aldolase_TIM"/>
</dbReference>
<evidence type="ECO:0000256" key="10">
    <source>
        <dbReference type="ARBA" id="ARBA00035861"/>
    </source>
</evidence>
<comment type="catalytic activity">
    <reaction evidence="10">
        <text>8-oxo-dGTP + H2O = 8-oxo-dGMP + diphosphate + H(+)</text>
        <dbReference type="Rhea" id="RHEA:31575"/>
        <dbReference type="ChEBI" id="CHEBI:15377"/>
        <dbReference type="ChEBI" id="CHEBI:15378"/>
        <dbReference type="ChEBI" id="CHEBI:33019"/>
        <dbReference type="ChEBI" id="CHEBI:63224"/>
        <dbReference type="ChEBI" id="CHEBI:77896"/>
        <dbReference type="EC" id="3.6.1.55"/>
    </reaction>
</comment>
<dbReference type="GO" id="GO:0008413">
    <property type="term" value="F:8-oxo-7,8-dihydroguanosine triphosphate pyrophosphatase activity"/>
    <property type="evidence" value="ECO:0007669"/>
    <property type="project" value="TreeGrafter"/>
</dbReference>
<dbReference type="InterPro" id="IPR036206">
    <property type="entry name" value="ThiamineP_synth_sf"/>
</dbReference>
<dbReference type="InterPro" id="IPR022998">
    <property type="entry name" value="ThiamineP_synth_TenI"/>
</dbReference>
<dbReference type="GO" id="GO:0046872">
    <property type="term" value="F:metal ion binding"/>
    <property type="evidence" value="ECO:0007669"/>
    <property type="project" value="UniProtKB-KW"/>
</dbReference>
<dbReference type="NCBIfam" id="NF006530">
    <property type="entry name" value="PRK08999.1"/>
    <property type="match status" value="1"/>
</dbReference>
<dbReference type="GO" id="GO:0035539">
    <property type="term" value="F:8-oxo-7,8-dihydrodeoxyguanosine triphosphate pyrophosphatase activity"/>
    <property type="evidence" value="ECO:0007669"/>
    <property type="project" value="UniProtKB-EC"/>
</dbReference>
<feature type="domain" description="Nudix hydrolase" evidence="12">
    <location>
        <begin position="6"/>
        <end position="145"/>
    </location>
</feature>
<keyword evidence="3" id="KW-0515">Mutator protein</keyword>
<dbReference type="InterPro" id="IPR000086">
    <property type="entry name" value="NUDIX_hydrolase_dom"/>
</dbReference>
<dbReference type="InterPro" id="IPR020476">
    <property type="entry name" value="Nudix_hydrolase"/>
</dbReference>
<dbReference type="Gene3D" id="3.90.79.10">
    <property type="entry name" value="Nucleoside Triphosphate Pyrophosphohydrolase"/>
    <property type="match status" value="1"/>
</dbReference>
<dbReference type="AlphaFoldDB" id="A0A1J5SGS1"/>
<dbReference type="GO" id="GO:0009228">
    <property type="term" value="P:thiamine biosynthetic process"/>
    <property type="evidence" value="ECO:0007669"/>
    <property type="project" value="UniProtKB-KW"/>
</dbReference>
<dbReference type="Pfam" id="PF02581">
    <property type="entry name" value="TMP-TENI"/>
    <property type="match status" value="1"/>
</dbReference>
<evidence type="ECO:0000256" key="6">
    <source>
        <dbReference type="ARBA" id="ARBA00022763"/>
    </source>
</evidence>
<dbReference type="InterPro" id="IPR020084">
    <property type="entry name" value="NUDIX_hydrolase_CS"/>
</dbReference>
<dbReference type="EC" id="3.6.1.55" evidence="11"/>
<dbReference type="Pfam" id="PF00293">
    <property type="entry name" value="NUDIX"/>
    <property type="match status" value="1"/>
</dbReference>
<dbReference type="GO" id="GO:0006281">
    <property type="term" value="P:DNA repair"/>
    <property type="evidence" value="ECO:0007669"/>
    <property type="project" value="UniProtKB-KW"/>
</dbReference>
<reference evidence="13" key="1">
    <citation type="submission" date="2016-10" db="EMBL/GenBank/DDBJ databases">
        <title>Sequence of Gallionella enrichment culture.</title>
        <authorList>
            <person name="Poehlein A."/>
            <person name="Muehling M."/>
            <person name="Daniel R."/>
        </authorList>
    </citation>
    <scope>NUCLEOTIDE SEQUENCE</scope>
</reference>
<keyword evidence="8" id="KW-0460">Magnesium</keyword>
<dbReference type="InterPro" id="IPR015797">
    <property type="entry name" value="NUDIX_hydrolase-like_dom_sf"/>
</dbReference>
<dbReference type="GO" id="GO:0044716">
    <property type="term" value="F:8-oxo-GDP phosphatase activity"/>
    <property type="evidence" value="ECO:0007669"/>
    <property type="project" value="TreeGrafter"/>
</dbReference>
<accession>A0A1J5SGS1</accession>
<evidence type="ECO:0000256" key="1">
    <source>
        <dbReference type="ARBA" id="ARBA00001946"/>
    </source>
</evidence>
<dbReference type="EMBL" id="MLJW01000107">
    <property type="protein sequence ID" value="OIQ99365.1"/>
    <property type="molecule type" value="Genomic_DNA"/>
</dbReference>
<keyword evidence="7 13" id="KW-0378">Hydrolase</keyword>
<dbReference type="GO" id="GO:0044715">
    <property type="term" value="F:8-oxo-dGDP phosphatase activity"/>
    <property type="evidence" value="ECO:0007669"/>
    <property type="project" value="TreeGrafter"/>
</dbReference>
<keyword evidence="6" id="KW-0227">DNA damage</keyword>
<evidence type="ECO:0000259" key="12">
    <source>
        <dbReference type="PROSITE" id="PS51462"/>
    </source>
</evidence>